<dbReference type="Gene3D" id="1.20.5.190">
    <property type="match status" value="1"/>
</dbReference>
<accession>A0A7S3NPG8</accession>
<protein>
    <submittedName>
        <fullName evidence="3">Uncharacterized protein</fullName>
    </submittedName>
</protein>
<dbReference type="InterPro" id="IPR000048">
    <property type="entry name" value="IQ_motif_EF-hand-BS"/>
</dbReference>
<evidence type="ECO:0000256" key="1">
    <source>
        <dbReference type="SAM" id="Coils"/>
    </source>
</evidence>
<dbReference type="EMBL" id="HBIJ01017315">
    <property type="protein sequence ID" value="CAE0370742.1"/>
    <property type="molecule type" value="Transcribed_RNA"/>
</dbReference>
<gene>
    <name evidence="3" type="ORF">ALAG00032_LOCUS11521</name>
</gene>
<dbReference type="SMART" id="SM00015">
    <property type="entry name" value="IQ"/>
    <property type="match status" value="6"/>
</dbReference>
<dbReference type="Pfam" id="PF00612">
    <property type="entry name" value="IQ"/>
    <property type="match status" value="3"/>
</dbReference>
<organism evidence="3">
    <name type="scientific">Aureoumbra lagunensis</name>
    <dbReference type="NCBI Taxonomy" id="44058"/>
    <lineage>
        <taxon>Eukaryota</taxon>
        <taxon>Sar</taxon>
        <taxon>Stramenopiles</taxon>
        <taxon>Ochrophyta</taxon>
        <taxon>Pelagophyceae</taxon>
        <taxon>Pelagomonadales</taxon>
        <taxon>Aureoumbra</taxon>
    </lineage>
</organism>
<reference evidence="3" key="1">
    <citation type="submission" date="2021-01" db="EMBL/GenBank/DDBJ databases">
        <authorList>
            <person name="Corre E."/>
            <person name="Pelletier E."/>
            <person name="Niang G."/>
            <person name="Scheremetjew M."/>
            <person name="Finn R."/>
            <person name="Kale V."/>
            <person name="Holt S."/>
            <person name="Cochrane G."/>
            <person name="Meng A."/>
            <person name="Brown T."/>
            <person name="Cohen L."/>
        </authorList>
    </citation>
    <scope>NUCLEOTIDE SEQUENCE</scope>
    <source>
        <strain evidence="3">CCMP1510</strain>
    </source>
</reference>
<feature type="compositionally biased region" description="Polar residues" evidence="2">
    <location>
        <begin position="608"/>
        <end position="617"/>
    </location>
</feature>
<name>A0A7S3NPG8_9STRA</name>
<dbReference type="PROSITE" id="PS50096">
    <property type="entry name" value="IQ"/>
    <property type="match status" value="4"/>
</dbReference>
<dbReference type="AlphaFoldDB" id="A0A7S3NPG8"/>
<feature type="compositionally biased region" description="Low complexity" evidence="2">
    <location>
        <begin position="620"/>
        <end position="629"/>
    </location>
</feature>
<feature type="region of interest" description="Disordered" evidence="2">
    <location>
        <begin position="608"/>
        <end position="636"/>
    </location>
</feature>
<evidence type="ECO:0000256" key="2">
    <source>
        <dbReference type="SAM" id="MobiDB-lite"/>
    </source>
</evidence>
<feature type="coiled-coil region" evidence="1">
    <location>
        <begin position="412"/>
        <end position="464"/>
    </location>
</feature>
<keyword evidence="1" id="KW-0175">Coiled coil</keyword>
<proteinExistence type="predicted"/>
<sequence length="678" mass="79202">MEKDVVFRRYHEKVSYPSLLCREPQSLESFWMAGELDLAWQNREQAAKKGIAPFLALPHSVMLPSAVKAQRRVDEMFPRKLIKRRSSFTEGEESRLRELEQKIQKKTNPYLQSQTKLKYVLRRRRPGLHQPNLAKSSGKALLPILERYRIEKKAASVLVSSYRRYRRKRMLLLRFELERNAIKIQAAARAFIARKLVSVWWLNSQRLAVLWQSRLRSGLDLTRAELELREDQLAALAIQKHVRGFLGRCQFLFEEQSQAVNRIQRVWRGSCVRYLTNALWLNKLVTKKMQAQARGYLSRKRSAKHASLLIQKANAISRVYRGYRARKIRAQLLEERETRDLQLLLKELAAQRVYCDDIAQRFQRRINPHIVHTRREHVRDAGHAVSLLEAEYLRLKLDYETCTPRSISSGWHAELKRAVADHRNQITQAKAKALFDTDHGLIGLRLAEETLQFKQNCVDDAETQAQFADNAREAQLQLLWARSSRTQHDALQKIKRQQIADQKRKWQVKLYNPEGKPLKNVDSNPHQANTTTDIDLFADLREDDDGIHGLAARIRLQQWRNQVAQLERLFEPFRKAQHAHLNHTTALSVDPKEEETQLVILDHISHDGSYNQNQEEPQVSPVSLSPKSSSKYRPRRARPVVSRIPWSLLDELDAEKHKFDTQRAYDLAFAQPDEDHHI</sequence>
<evidence type="ECO:0000313" key="3">
    <source>
        <dbReference type="EMBL" id="CAE0370742.1"/>
    </source>
</evidence>